<dbReference type="Proteomes" id="UP000703269">
    <property type="component" value="Unassembled WGS sequence"/>
</dbReference>
<keyword evidence="2 4" id="KW-0560">Oxidoreductase</keyword>
<comment type="caution">
    <text evidence="6">The sequence shown here is derived from an EMBL/GenBank/DDBJ whole genome shotgun (WGS) entry which is preliminary data.</text>
</comment>
<evidence type="ECO:0000256" key="2">
    <source>
        <dbReference type="ARBA" id="ARBA00023002"/>
    </source>
</evidence>
<protein>
    <submittedName>
        <fullName evidence="6">Aldehyde dehydrogenase family protein</fullName>
    </submittedName>
</protein>
<dbReference type="Pfam" id="PF00171">
    <property type="entry name" value="Aldedh"/>
    <property type="match status" value="1"/>
</dbReference>
<organism evidence="6 7">
    <name type="scientific">Phanerochaete sordida</name>
    <dbReference type="NCBI Taxonomy" id="48140"/>
    <lineage>
        <taxon>Eukaryota</taxon>
        <taxon>Fungi</taxon>
        <taxon>Dikarya</taxon>
        <taxon>Basidiomycota</taxon>
        <taxon>Agaricomycotina</taxon>
        <taxon>Agaricomycetes</taxon>
        <taxon>Polyporales</taxon>
        <taxon>Phanerochaetaceae</taxon>
        <taxon>Phanerochaete</taxon>
    </lineage>
</organism>
<dbReference type="Gene3D" id="3.40.309.10">
    <property type="entry name" value="Aldehyde Dehydrogenase, Chain A, domain 2"/>
    <property type="match status" value="1"/>
</dbReference>
<keyword evidence="7" id="KW-1185">Reference proteome</keyword>
<dbReference type="EMBL" id="BPQB01000044">
    <property type="protein sequence ID" value="GJE94933.1"/>
    <property type="molecule type" value="Genomic_DNA"/>
</dbReference>
<name>A0A9P3LHG0_9APHY</name>
<evidence type="ECO:0000256" key="3">
    <source>
        <dbReference type="PROSITE-ProRule" id="PRU10007"/>
    </source>
</evidence>
<dbReference type="CDD" id="cd07091">
    <property type="entry name" value="ALDH_F1-2_Ald2-like"/>
    <property type="match status" value="1"/>
</dbReference>
<evidence type="ECO:0000259" key="5">
    <source>
        <dbReference type="Pfam" id="PF00171"/>
    </source>
</evidence>
<gene>
    <name evidence="6" type="ORF">PsYK624_111090</name>
</gene>
<evidence type="ECO:0000256" key="4">
    <source>
        <dbReference type="RuleBase" id="RU003345"/>
    </source>
</evidence>
<dbReference type="FunFam" id="3.40.605.10:FF:000026">
    <property type="entry name" value="Aldehyde dehydrogenase, putative"/>
    <property type="match status" value="1"/>
</dbReference>
<evidence type="ECO:0000313" key="6">
    <source>
        <dbReference type="EMBL" id="GJE94933.1"/>
    </source>
</evidence>
<evidence type="ECO:0000256" key="1">
    <source>
        <dbReference type="ARBA" id="ARBA00009986"/>
    </source>
</evidence>
<evidence type="ECO:0000313" key="7">
    <source>
        <dbReference type="Proteomes" id="UP000703269"/>
    </source>
</evidence>
<dbReference type="PANTHER" id="PTHR11699">
    <property type="entry name" value="ALDEHYDE DEHYDROGENASE-RELATED"/>
    <property type="match status" value="1"/>
</dbReference>
<dbReference type="InterPro" id="IPR016163">
    <property type="entry name" value="Ald_DH_C"/>
</dbReference>
<dbReference type="OrthoDB" id="310895at2759"/>
<dbReference type="PROSITE" id="PS00687">
    <property type="entry name" value="ALDEHYDE_DEHYDR_GLU"/>
    <property type="match status" value="1"/>
</dbReference>
<dbReference type="PROSITE" id="PS00070">
    <property type="entry name" value="ALDEHYDE_DEHYDR_CYS"/>
    <property type="match status" value="1"/>
</dbReference>
<dbReference type="InterPro" id="IPR016162">
    <property type="entry name" value="Ald_DH_N"/>
</dbReference>
<dbReference type="FunFam" id="3.40.309.10:FF:000012">
    <property type="entry name" value="Betaine aldehyde dehydrogenase"/>
    <property type="match status" value="1"/>
</dbReference>
<dbReference type="InterPro" id="IPR016160">
    <property type="entry name" value="Ald_DH_CS_CYS"/>
</dbReference>
<dbReference type="InterPro" id="IPR016161">
    <property type="entry name" value="Ald_DH/histidinol_DH"/>
</dbReference>
<dbReference type="InterPro" id="IPR029510">
    <property type="entry name" value="Ald_DH_CS_GLU"/>
</dbReference>
<sequence>MPGTWTHEFKTDLFKGSAQVNTGLFINGKWVDPVDGETIDVYNPADGSVIGKVSCGSAKDIDLAVNAAKAAYKSSWGLKVPGFERGRLLYKLAELLEKNADSLAAIEALDAGKSFQHARHMDVQDAINNLRYYAGWADKTHGQTIETTEAKFAYTRHEPIGVVGLIVPWNFPLMIAVWKIAPALATGNTIVLKQSEVTPLSALKLAEFIKEAGFPDGVFNVVTGFGQTAGQALTEHPLVGKVSFTGSTLIGRKVMETAAKTNLKRVTLELGGKSPTIVFDDADLEQSVKWVCAALFHHSGQMCAAGTRIFVQEGIYDTFLRALAGAAASIQQGDGFAKSTQQGPVVSQVQLERVLSYIESGKQEGATLVAGGARRPGAGYFVQPTIFADVKPDMKIVREEIFGPVGVVVKFKTEEEAIEAANDTEYGLSSYVYTQNVSRAIRVSNAIEAGTCFVNVGSVLCPQVPFGGYKQSGHGKEMGEYALEAFTQVKAVHINLGMNL</sequence>
<feature type="active site" evidence="3">
    <location>
        <position position="269"/>
    </location>
</feature>
<dbReference type="Gene3D" id="3.40.605.10">
    <property type="entry name" value="Aldehyde Dehydrogenase, Chain A, domain 1"/>
    <property type="match status" value="1"/>
</dbReference>
<proteinExistence type="inferred from homology"/>
<dbReference type="AlphaFoldDB" id="A0A9P3LHG0"/>
<dbReference type="InterPro" id="IPR015590">
    <property type="entry name" value="Aldehyde_DH_dom"/>
</dbReference>
<reference evidence="6 7" key="1">
    <citation type="submission" date="2021-08" db="EMBL/GenBank/DDBJ databases">
        <title>Draft Genome Sequence of Phanerochaete sordida strain YK-624.</title>
        <authorList>
            <person name="Mori T."/>
            <person name="Dohra H."/>
            <person name="Suzuki T."/>
            <person name="Kawagishi H."/>
            <person name="Hirai H."/>
        </authorList>
    </citation>
    <scope>NUCLEOTIDE SEQUENCE [LARGE SCALE GENOMIC DNA]</scope>
    <source>
        <strain evidence="6 7">YK-624</strain>
    </source>
</reference>
<comment type="similarity">
    <text evidence="1 4">Belongs to the aldehyde dehydrogenase family.</text>
</comment>
<accession>A0A9P3LHG0</accession>
<dbReference type="FunFam" id="3.40.605.10:FF:000007">
    <property type="entry name" value="NAD/NADP-dependent betaine aldehyde dehydrogenase"/>
    <property type="match status" value="1"/>
</dbReference>
<dbReference type="SUPFAM" id="SSF53720">
    <property type="entry name" value="ALDH-like"/>
    <property type="match status" value="1"/>
</dbReference>
<feature type="domain" description="Aldehyde dehydrogenase" evidence="5">
    <location>
        <begin position="30"/>
        <end position="492"/>
    </location>
</feature>
<dbReference type="GO" id="GO:0004030">
    <property type="term" value="F:aldehyde dehydrogenase [NAD(P)+] activity"/>
    <property type="evidence" value="ECO:0007669"/>
    <property type="project" value="UniProtKB-ARBA"/>
</dbReference>